<dbReference type="InterPro" id="IPR050194">
    <property type="entry name" value="Glycosyltransferase_grp1"/>
</dbReference>
<dbReference type="Gene3D" id="3.40.50.2000">
    <property type="entry name" value="Glycogen Phosphorylase B"/>
    <property type="match status" value="2"/>
</dbReference>
<protein>
    <submittedName>
        <fullName evidence="2">Glycosyltransferase family 4 protein</fullName>
    </submittedName>
</protein>
<dbReference type="PANTHER" id="PTHR45947:SF3">
    <property type="entry name" value="SULFOQUINOVOSYL TRANSFERASE SQD2"/>
    <property type="match status" value="1"/>
</dbReference>
<dbReference type="RefSeq" id="WP_269413627.1">
    <property type="nucleotide sequence ID" value="NZ_JAPWGL010000001.1"/>
</dbReference>
<keyword evidence="3" id="KW-1185">Reference proteome</keyword>
<dbReference type="Pfam" id="PF00534">
    <property type="entry name" value="Glycos_transf_1"/>
    <property type="match status" value="1"/>
</dbReference>
<dbReference type="EMBL" id="JAPWGL010000001">
    <property type="protein sequence ID" value="MCZ4221790.1"/>
    <property type="molecule type" value="Genomic_DNA"/>
</dbReference>
<dbReference type="Proteomes" id="UP001144341">
    <property type="component" value="Unassembled WGS sequence"/>
</dbReference>
<evidence type="ECO:0000313" key="3">
    <source>
        <dbReference type="Proteomes" id="UP001144341"/>
    </source>
</evidence>
<dbReference type="InterPro" id="IPR001296">
    <property type="entry name" value="Glyco_trans_1"/>
</dbReference>
<proteinExistence type="predicted"/>
<organism evidence="2 3">
    <name type="scientific">Pedobacter rhodius</name>
    <dbReference type="NCBI Taxonomy" id="3004098"/>
    <lineage>
        <taxon>Bacteria</taxon>
        <taxon>Pseudomonadati</taxon>
        <taxon>Bacteroidota</taxon>
        <taxon>Sphingobacteriia</taxon>
        <taxon>Sphingobacteriales</taxon>
        <taxon>Sphingobacteriaceae</taxon>
        <taxon>Pedobacter</taxon>
    </lineage>
</organism>
<evidence type="ECO:0000313" key="2">
    <source>
        <dbReference type="EMBL" id="MCZ4221790.1"/>
    </source>
</evidence>
<gene>
    <name evidence="2" type="ORF">O0931_00615</name>
</gene>
<comment type="caution">
    <text evidence="2">The sequence shown here is derived from an EMBL/GenBank/DDBJ whole genome shotgun (WGS) entry which is preliminary data.</text>
</comment>
<reference evidence="2" key="1">
    <citation type="submission" date="2022-12" db="EMBL/GenBank/DDBJ databases">
        <title>Genome sequence of SJ11.</title>
        <authorList>
            <person name="Woo H."/>
        </authorList>
    </citation>
    <scope>NUCLEOTIDE SEQUENCE</scope>
    <source>
        <strain evidence="2">SJ11</strain>
    </source>
</reference>
<dbReference type="SUPFAM" id="SSF53756">
    <property type="entry name" value="UDP-Glycosyltransferase/glycogen phosphorylase"/>
    <property type="match status" value="1"/>
</dbReference>
<feature type="domain" description="Glycosyl transferase family 1" evidence="1">
    <location>
        <begin position="196"/>
        <end position="362"/>
    </location>
</feature>
<accession>A0ABT4KSA1</accession>
<sequence>MNKKLAIISTHPIQYYAPVFQLMAQQSELKVFYTLGSNFSSFDRGFNQYIEWDLPLLTGYAYEFIENTSKNPGTHHFKGIINPNLNEQIKIYKPDAILIYGWAYVSHLNLIRYFKGKIPIYFRGDSTLFSRSAKWKTFFKKPFLKWVYRHVDFAFYTGTANRAYFEKYGLKENQLAFAPHAIDNKRFFEDRHTEAESLRAKLGIRSDEVLVLFAGKFDVVKSPLILLRAFIELDLTNTHLLFVGSGPLELKLKAKSKKQKANHNRIHFMDFQNQTEMPVIYQSCDLFCLPSLSETWGLAVNEAMASSKAILVSDRVGCANDLVKQGKNGKIFNYMDFEDLKNKLAYLCSDRNLLSSYGTASKTLINSWSLDEQVKHLLQIITNEPKK</sequence>
<name>A0ABT4KSA1_9SPHI</name>
<evidence type="ECO:0000259" key="1">
    <source>
        <dbReference type="Pfam" id="PF00534"/>
    </source>
</evidence>
<dbReference type="CDD" id="cd03801">
    <property type="entry name" value="GT4_PimA-like"/>
    <property type="match status" value="1"/>
</dbReference>
<dbReference type="PANTHER" id="PTHR45947">
    <property type="entry name" value="SULFOQUINOVOSYL TRANSFERASE SQD2"/>
    <property type="match status" value="1"/>
</dbReference>